<evidence type="ECO:0000313" key="2">
    <source>
        <dbReference type="EMBL" id="PSS28390.1"/>
    </source>
</evidence>
<dbReference type="EMBL" id="KZ679006">
    <property type="protein sequence ID" value="PSS28390.1"/>
    <property type="molecule type" value="Genomic_DNA"/>
</dbReference>
<keyword evidence="3" id="KW-1185">Reference proteome</keyword>
<name>A0A2T3BG45_AMORE</name>
<dbReference type="Proteomes" id="UP000241818">
    <property type="component" value="Unassembled WGS sequence"/>
</dbReference>
<evidence type="ECO:0000256" key="1">
    <source>
        <dbReference type="SAM" id="MobiDB-lite"/>
    </source>
</evidence>
<reference evidence="2 3" key="1">
    <citation type="journal article" date="2018" name="New Phytol.">
        <title>Comparative genomics and transcriptomics depict ericoid mycorrhizal fungi as versatile saprotrophs and plant mutualists.</title>
        <authorList>
            <person name="Martino E."/>
            <person name="Morin E."/>
            <person name="Grelet G.A."/>
            <person name="Kuo A."/>
            <person name="Kohler A."/>
            <person name="Daghino S."/>
            <person name="Barry K.W."/>
            <person name="Cichocki N."/>
            <person name="Clum A."/>
            <person name="Dockter R.B."/>
            <person name="Hainaut M."/>
            <person name="Kuo R.C."/>
            <person name="LaButti K."/>
            <person name="Lindahl B.D."/>
            <person name="Lindquist E.A."/>
            <person name="Lipzen A."/>
            <person name="Khouja H.R."/>
            <person name="Magnuson J."/>
            <person name="Murat C."/>
            <person name="Ohm R.A."/>
            <person name="Singer S.W."/>
            <person name="Spatafora J.W."/>
            <person name="Wang M."/>
            <person name="Veneault-Fourrey C."/>
            <person name="Henrissat B."/>
            <person name="Grigoriev I.V."/>
            <person name="Martin F.M."/>
            <person name="Perotto S."/>
        </authorList>
    </citation>
    <scope>NUCLEOTIDE SEQUENCE [LARGE SCALE GENOMIC DNA]</scope>
    <source>
        <strain evidence="2 3">ATCC 22711</strain>
    </source>
</reference>
<dbReference type="InParanoid" id="A0A2T3BG45"/>
<proteinExistence type="predicted"/>
<feature type="region of interest" description="Disordered" evidence="1">
    <location>
        <begin position="55"/>
        <end position="76"/>
    </location>
</feature>
<dbReference type="RefSeq" id="XP_024725915.1">
    <property type="nucleotide sequence ID" value="XM_024866232.1"/>
</dbReference>
<evidence type="ECO:0000313" key="3">
    <source>
        <dbReference type="Proteomes" id="UP000241818"/>
    </source>
</evidence>
<accession>A0A2T3BG45</accession>
<organism evidence="2 3">
    <name type="scientific">Amorphotheca resinae ATCC 22711</name>
    <dbReference type="NCBI Taxonomy" id="857342"/>
    <lineage>
        <taxon>Eukaryota</taxon>
        <taxon>Fungi</taxon>
        <taxon>Dikarya</taxon>
        <taxon>Ascomycota</taxon>
        <taxon>Pezizomycotina</taxon>
        <taxon>Leotiomycetes</taxon>
        <taxon>Helotiales</taxon>
        <taxon>Amorphothecaceae</taxon>
        <taxon>Amorphotheca</taxon>
    </lineage>
</organism>
<protein>
    <submittedName>
        <fullName evidence="2">Uncharacterized protein</fullName>
    </submittedName>
</protein>
<dbReference type="AlphaFoldDB" id="A0A2T3BG45"/>
<gene>
    <name evidence="2" type="ORF">M430DRAFT_32779</name>
</gene>
<sequence>MVVQVGHNYCSLFRLYSSAGQRYLKIYTSNDPILQYQSIPLIPIQRTPNTKTHCVRKTPPLIPHPHPHPQPHGPPP</sequence>
<feature type="compositionally biased region" description="Pro residues" evidence="1">
    <location>
        <begin position="60"/>
        <end position="76"/>
    </location>
</feature>
<dbReference type="GeneID" id="36574313"/>